<dbReference type="Pfam" id="PF00111">
    <property type="entry name" value="Fer2"/>
    <property type="match status" value="1"/>
</dbReference>
<dbReference type="Gene3D" id="3.30.420.480">
    <property type="entry name" value="Domain of unknown function (DUF4445)"/>
    <property type="match status" value="1"/>
</dbReference>
<dbReference type="AlphaFoldDB" id="W6MD01"/>
<dbReference type="SUPFAM" id="SSF54292">
    <property type="entry name" value="2Fe-2S ferredoxin-like"/>
    <property type="match status" value="1"/>
</dbReference>
<dbReference type="InterPro" id="IPR012675">
    <property type="entry name" value="Beta-grasp_dom_sf"/>
</dbReference>
<dbReference type="RefSeq" id="WP_053085441.1">
    <property type="nucleotide sequence ID" value="NZ_CBTJ020000111.1"/>
</dbReference>
<dbReference type="Gene3D" id="3.10.20.30">
    <property type="match status" value="1"/>
</dbReference>
<dbReference type="InterPro" id="IPR001041">
    <property type="entry name" value="2Fe-2S_ferredoxin-type"/>
</dbReference>
<protein>
    <submittedName>
        <fullName evidence="2">2Fe-2S ferredoxin-like</fullName>
    </submittedName>
</protein>
<dbReference type="PANTHER" id="PTHR42895:SF2">
    <property type="entry name" value="IRON-SULFUR CLUSTER PROTEIN"/>
    <property type="match status" value="1"/>
</dbReference>
<dbReference type="InterPro" id="IPR036010">
    <property type="entry name" value="2Fe-2S_ferredoxin-like_sf"/>
</dbReference>
<dbReference type="OrthoDB" id="9806704at2"/>
<dbReference type="InterPro" id="IPR043129">
    <property type="entry name" value="ATPase_NBD"/>
</dbReference>
<dbReference type="Pfam" id="PF17651">
    <property type="entry name" value="Raco_middle"/>
    <property type="match status" value="1"/>
</dbReference>
<evidence type="ECO:0000313" key="3">
    <source>
        <dbReference type="Proteomes" id="UP000035760"/>
    </source>
</evidence>
<dbReference type="CDD" id="cd00207">
    <property type="entry name" value="fer2"/>
    <property type="match status" value="1"/>
</dbReference>
<dbReference type="Pfam" id="PF14574">
    <property type="entry name" value="RACo_C_ter"/>
    <property type="match status" value="1"/>
</dbReference>
<sequence length="536" mass="56936">MALLSVYSTRGNYRFEVAEGRSVREALDLTDVRVRAACGGTGVCGACVIRLIGGDVSSPTPAEYLKLGPEQRTAGHRLACQLRIKGDAAIRLERPARFSPWKSIPPENLQPLVGCHPDVQSQPLGVAVDLGTTHIRIAVLDRQQGRCIATRYGRNPQGDFGADVLNRLEAARACPKRAAELAKLARGAIVRAVRDILARDIGEVTPMLAEIGQVLIVGNTAMLALLTGHGSDLLLDPANWQQSIDCRPHDLAAWRAHWPFPHAEILPVQPIGGFVGSDLLADVRATGLSDGPGGALLLDIGTNTEIALWDGKILHVTSVAGGPAFEGTGIRHGMPAEPGAIFRIRQEAASYRCETIAGEPAKGFCGSGLVDAVALLLDQGVLKPSGRFAAPVATEGYRFDPTNGRSAITSADIDAFQRAKAATAAAMNQLLAQAGMGWGEVHRLCVCGAFGRTLDIEHAQSVGLLPSLPHGAIELHADAGLAGCEQALLSLQGADYFNELIAKTRLVNLSRVADYEDRYIEQLRLRPMVSGSTVLL</sequence>
<dbReference type="PROSITE" id="PS51085">
    <property type="entry name" value="2FE2S_FER_2"/>
    <property type="match status" value="1"/>
</dbReference>
<dbReference type="PANTHER" id="PTHR42895">
    <property type="entry name" value="IRON-SULFUR CLUSTER-BINDING PROTEIN-RELATED"/>
    <property type="match status" value="1"/>
</dbReference>
<organism evidence="2 3">
    <name type="scientific">Candidatus Competibacter denitrificans Run_A_D11</name>
    <dbReference type="NCBI Taxonomy" id="1400863"/>
    <lineage>
        <taxon>Bacteria</taxon>
        <taxon>Pseudomonadati</taxon>
        <taxon>Pseudomonadota</taxon>
        <taxon>Gammaproteobacteria</taxon>
        <taxon>Candidatus Competibacteraceae</taxon>
        <taxon>Candidatus Competibacter</taxon>
    </lineage>
</organism>
<dbReference type="InterPro" id="IPR052911">
    <property type="entry name" value="Corrinoid_activation_enz"/>
</dbReference>
<dbReference type="SUPFAM" id="SSF53067">
    <property type="entry name" value="Actin-like ATPase domain"/>
    <property type="match status" value="1"/>
</dbReference>
<dbReference type="EMBL" id="CBTJ020000111">
    <property type="protein sequence ID" value="CDI04500.1"/>
    <property type="molecule type" value="Genomic_DNA"/>
</dbReference>
<dbReference type="Proteomes" id="UP000035760">
    <property type="component" value="Unassembled WGS sequence"/>
</dbReference>
<dbReference type="STRING" id="1400863.BN873_980101"/>
<proteinExistence type="predicted"/>
<keyword evidence="3" id="KW-1185">Reference proteome</keyword>
<gene>
    <name evidence="2" type="ORF">BN873_980101</name>
</gene>
<name>W6MD01_9GAMM</name>
<reference evidence="2" key="2">
    <citation type="submission" date="2014-03" db="EMBL/GenBank/DDBJ databases">
        <title>Candidatus Competibacter-lineage genomes retrieved from metagenomes reveal functional metabolic diversity.</title>
        <authorList>
            <person name="McIlroy S.J."/>
            <person name="Albertsen M."/>
            <person name="Andresen E.K."/>
            <person name="Saunders A.M."/>
            <person name="Kristiansen R."/>
            <person name="Stokholm-Bjerregaard M."/>
            <person name="Nielsen K.L."/>
            <person name="Nielsen P.H."/>
        </authorList>
    </citation>
    <scope>NUCLEOTIDE SEQUENCE</scope>
    <source>
        <strain evidence="2">Run_A_D11</strain>
    </source>
</reference>
<dbReference type="InterPro" id="IPR027980">
    <property type="entry name" value="RACo_C"/>
</dbReference>
<dbReference type="GO" id="GO:0051536">
    <property type="term" value="F:iron-sulfur cluster binding"/>
    <property type="evidence" value="ECO:0007669"/>
    <property type="project" value="InterPro"/>
</dbReference>
<evidence type="ECO:0000313" key="2">
    <source>
        <dbReference type="EMBL" id="CDI04500.1"/>
    </source>
</evidence>
<accession>W6MD01</accession>
<dbReference type="InterPro" id="IPR041414">
    <property type="entry name" value="Raco-like_middle"/>
</dbReference>
<reference evidence="2" key="1">
    <citation type="submission" date="2013-07" db="EMBL/GenBank/DDBJ databases">
        <authorList>
            <person name="McIlroy S."/>
        </authorList>
    </citation>
    <scope>NUCLEOTIDE SEQUENCE [LARGE SCALE GENOMIC DNA]</scope>
    <source>
        <strain evidence="2">Run_A_D11</strain>
    </source>
</reference>
<evidence type="ECO:0000259" key="1">
    <source>
        <dbReference type="PROSITE" id="PS51085"/>
    </source>
</evidence>
<feature type="domain" description="2Fe-2S ferredoxin-type" evidence="1">
    <location>
        <begin position="2"/>
        <end position="96"/>
    </location>
</feature>
<dbReference type="InterPro" id="IPR042259">
    <property type="entry name" value="Raco-like_middle_sf"/>
</dbReference>
<comment type="caution">
    <text evidence="2">The sequence shown here is derived from an EMBL/GenBank/DDBJ whole genome shotgun (WGS) entry which is preliminary data.</text>
</comment>